<dbReference type="EC" id="3.1.1.29" evidence="1 8"/>
<dbReference type="Pfam" id="PF01195">
    <property type="entry name" value="Pept_tRNA_hydro"/>
    <property type="match status" value="1"/>
</dbReference>
<feature type="binding site" evidence="8">
    <location>
        <position position="66"/>
    </location>
    <ligand>
        <name>tRNA</name>
        <dbReference type="ChEBI" id="CHEBI:17843"/>
    </ligand>
</feature>
<keyword evidence="13" id="KW-1185">Reference proteome</keyword>
<feature type="binding site" evidence="8">
    <location>
        <position position="14"/>
    </location>
    <ligand>
        <name>tRNA</name>
        <dbReference type="ChEBI" id="CHEBI:17843"/>
    </ligand>
</feature>
<dbReference type="EMBL" id="OFSM01000056">
    <property type="protein sequence ID" value="SOY32579.1"/>
    <property type="molecule type" value="Genomic_DNA"/>
</dbReference>
<dbReference type="InterPro" id="IPR001328">
    <property type="entry name" value="Pept_tRNA_hydro"/>
</dbReference>
<evidence type="ECO:0000256" key="10">
    <source>
        <dbReference type="RuleBase" id="RU004320"/>
    </source>
</evidence>
<dbReference type="HAMAP" id="MF_00083">
    <property type="entry name" value="Pept_tRNA_hydro_bact"/>
    <property type="match status" value="1"/>
</dbReference>
<dbReference type="GO" id="GO:0072344">
    <property type="term" value="P:rescue of stalled ribosome"/>
    <property type="evidence" value="ECO:0007669"/>
    <property type="project" value="UniProtKB-UniRule"/>
</dbReference>
<name>A0A2K4ZQ38_9FIRM</name>
<keyword evidence="3 8" id="KW-0378">Hydrolase</keyword>
<evidence type="ECO:0000313" key="13">
    <source>
        <dbReference type="Proteomes" id="UP000236311"/>
    </source>
</evidence>
<dbReference type="InterPro" id="IPR036416">
    <property type="entry name" value="Pept_tRNA_hydro_sf"/>
</dbReference>
<evidence type="ECO:0000256" key="8">
    <source>
        <dbReference type="HAMAP-Rule" id="MF_00083"/>
    </source>
</evidence>
<comment type="subcellular location">
    <subcellularLocation>
        <location evidence="8">Cytoplasm</location>
    </subcellularLocation>
</comment>
<comment type="function">
    <text evidence="8">Catalyzes the release of premature peptidyl moieties from peptidyl-tRNA molecules trapped in stalled 50S ribosomal subunits, and thus maintains levels of free tRNAs and 50S ribosomes.</text>
</comment>
<dbReference type="PANTHER" id="PTHR17224:SF1">
    <property type="entry name" value="PEPTIDYL-TRNA HYDROLASE"/>
    <property type="match status" value="1"/>
</dbReference>
<organism evidence="12 13">
    <name type="scientific">Acetatifactor muris</name>
    <dbReference type="NCBI Taxonomy" id="879566"/>
    <lineage>
        <taxon>Bacteria</taxon>
        <taxon>Bacillati</taxon>
        <taxon>Bacillota</taxon>
        <taxon>Clostridia</taxon>
        <taxon>Lachnospirales</taxon>
        <taxon>Lachnospiraceae</taxon>
        <taxon>Acetatifactor</taxon>
    </lineage>
</organism>
<dbReference type="Proteomes" id="UP000236311">
    <property type="component" value="Unassembled WGS sequence"/>
</dbReference>
<dbReference type="FunFam" id="3.40.50.1470:FF:000001">
    <property type="entry name" value="Peptidyl-tRNA hydrolase"/>
    <property type="match status" value="1"/>
</dbReference>
<dbReference type="GO" id="GO:0004045">
    <property type="term" value="F:peptidyl-tRNA hydrolase activity"/>
    <property type="evidence" value="ECO:0007669"/>
    <property type="project" value="UniProtKB-UniRule"/>
</dbReference>
<evidence type="ECO:0000256" key="6">
    <source>
        <dbReference type="ARBA" id="ARBA00048707"/>
    </source>
</evidence>
<gene>
    <name evidence="8 12" type="primary">pth</name>
    <name evidence="12" type="ORF">AMURIS_05344</name>
</gene>
<dbReference type="CDD" id="cd00462">
    <property type="entry name" value="PTH"/>
    <property type="match status" value="1"/>
</dbReference>
<evidence type="ECO:0000256" key="3">
    <source>
        <dbReference type="ARBA" id="ARBA00022801"/>
    </source>
</evidence>
<evidence type="ECO:0000256" key="7">
    <source>
        <dbReference type="ARBA" id="ARBA00050038"/>
    </source>
</evidence>
<dbReference type="OrthoDB" id="9800507at2"/>
<dbReference type="SUPFAM" id="SSF53178">
    <property type="entry name" value="Peptidyl-tRNA hydrolase-like"/>
    <property type="match status" value="1"/>
</dbReference>
<proteinExistence type="inferred from homology"/>
<evidence type="ECO:0000256" key="4">
    <source>
        <dbReference type="ARBA" id="ARBA00022884"/>
    </source>
</evidence>
<dbReference type="InterPro" id="IPR018171">
    <property type="entry name" value="Pept_tRNA_hydro_CS"/>
</dbReference>
<comment type="function">
    <text evidence="8">Hydrolyzes ribosome-free peptidyl-tRNAs (with 1 or more amino acids incorporated), which drop off the ribosome during protein synthesis, or as a result of ribosome stalling.</text>
</comment>
<dbReference type="Gene3D" id="3.40.50.1470">
    <property type="entry name" value="Peptidyl-tRNA hydrolase"/>
    <property type="match status" value="1"/>
</dbReference>
<dbReference type="RefSeq" id="WP_103242509.1">
    <property type="nucleotide sequence ID" value="NZ_CANRXC010000079.1"/>
</dbReference>
<accession>A0A2K4ZQ38</accession>
<dbReference type="GO" id="GO:0005737">
    <property type="term" value="C:cytoplasm"/>
    <property type="evidence" value="ECO:0007669"/>
    <property type="project" value="UniProtKB-SubCell"/>
</dbReference>
<dbReference type="GO" id="GO:0006515">
    <property type="term" value="P:protein quality control for misfolded or incompletely synthesized proteins"/>
    <property type="evidence" value="ECO:0007669"/>
    <property type="project" value="UniProtKB-UniRule"/>
</dbReference>
<comment type="similarity">
    <text evidence="5 8 10">Belongs to the PTH family.</text>
</comment>
<evidence type="ECO:0000256" key="5">
    <source>
        <dbReference type="ARBA" id="ARBA00038063"/>
    </source>
</evidence>
<feature type="region of interest" description="Disordered" evidence="11">
    <location>
        <begin position="186"/>
        <end position="213"/>
    </location>
</feature>
<keyword evidence="8" id="KW-0963">Cytoplasm</keyword>
<dbReference type="GO" id="GO:0000049">
    <property type="term" value="F:tRNA binding"/>
    <property type="evidence" value="ECO:0007669"/>
    <property type="project" value="UniProtKB-UniRule"/>
</dbReference>
<feature type="site" description="Stabilizes the basic form of H active site to accept a proton" evidence="8">
    <location>
        <position position="92"/>
    </location>
</feature>
<reference evidence="12 13" key="1">
    <citation type="submission" date="2018-01" db="EMBL/GenBank/DDBJ databases">
        <authorList>
            <person name="Gaut B.S."/>
            <person name="Morton B.R."/>
            <person name="Clegg M.T."/>
            <person name="Duvall M.R."/>
        </authorList>
    </citation>
    <scope>NUCLEOTIDE SEQUENCE [LARGE SCALE GENOMIC DNA]</scope>
    <source>
        <strain evidence="12">GP69</strain>
    </source>
</reference>
<feature type="binding site" evidence="8">
    <location>
        <position position="113"/>
    </location>
    <ligand>
        <name>tRNA</name>
        <dbReference type="ChEBI" id="CHEBI:17843"/>
    </ligand>
</feature>
<keyword evidence="4 8" id="KW-0694">RNA-binding</keyword>
<evidence type="ECO:0000256" key="9">
    <source>
        <dbReference type="RuleBase" id="RU000673"/>
    </source>
</evidence>
<evidence type="ECO:0000256" key="2">
    <source>
        <dbReference type="ARBA" id="ARBA00022555"/>
    </source>
</evidence>
<comment type="subunit">
    <text evidence="8">Monomer.</text>
</comment>
<dbReference type="NCBIfam" id="TIGR00447">
    <property type="entry name" value="pth"/>
    <property type="match status" value="1"/>
</dbReference>
<dbReference type="PANTHER" id="PTHR17224">
    <property type="entry name" value="PEPTIDYL-TRNA HYDROLASE"/>
    <property type="match status" value="1"/>
</dbReference>
<evidence type="ECO:0000313" key="12">
    <source>
        <dbReference type="EMBL" id="SOY32579.1"/>
    </source>
</evidence>
<comment type="catalytic activity">
    <reaction evidence="6 8 9">
        <text>an N-acyl-L-alpha-aminoacyl-tRNA + H2O = an N-acyl-L-amino acid + a tRNA + H(+)</text>
        <dbReference type="Rhea" id="RHEA:54448"/>
        <dbReference type="Rhea" id="RHEA-COMP:10123"/>
        <dbReference type="Rhea" id="RHEA-COMP:13883"/>
        <dbReference type="ChEBI" id="CHEBI:15377"/>
        <dbReference type="ChEBI" id="CHEBI:15378"/>
        <dbReference type="ChEBI" id="CHEBI:59874"/>
        <dbReference type="ChEBI" id="CHEBI:78442"/>
        <dbReference type="ChEBI" id="CHEBI:138191"/>
        <dbReference type="EC" id="3.1.1.29"/>
    </reaction>
</comment>
<protein>
    <recommendedName>
        <fullName evidence="7 8">Peptidyl-tRNA hydrolase</fullName>
        <shortName evidence="8">Pth</shortName>
        <ecNumber evidence="1 8">3.1.1.29</ecNumber>
    </recommendedName>
</protein>
<evidence type="ECO:0000256" key="11">
    <source>
        <dbReference type="SAM" id="MobiDB-lite"/>
    </source>
</evidence>
<feature type="compositionally biased region" description="Basic and acidic residues" evidence="11">
    <location>
        <begin position="188"/>
        <end position="207"/>
    </location>
</feature>
<dbReference type="PROSITE" id="PS01195">
    <property type="entry name" value="PEPT_TRNA_HYDROL_1"/>
    <property type="match status" value="1"/>
</dbReference>
<feature type="binding site" evidence="8">
    <location>
        <position position="64"/>
    </location>
    <ligand>
        <name>tRNA</name>
        <dbReference type="ChEBI" id="CHEBI:17843"/>
    </ligand>
</feature>
<keyword evidence="2 8" id="KW-0820">tRNA-binding</keyword>
<sequence length="213" mass="23357">MYIIVGLGNPGREYAGTRHNVGFGVVEKLAEKENISVLEKKHRAIIGKGVIAGQKCILAKPLTYMNLSGECVRQMIDYYKVDETSELIVVSDDVSLEPGQIRIRRKGSAGGHNGLKNIIAHLGHDSFIRVKMGVGEKPRGWDLADYVLGKFSQKDMEVVEEAAERAADAIYMIISEGPDAAMNCYNGGKKEERKVKKQPEPATDKAADSFPGH</sequence>
<feature type="site" description="Discriminates between blocked and unblocked aminoacyl-tRNA" evidence="8">
    <location>
        <position position="9"/>
    </location>
</feature>
<dbReference type="PROSITE" id="PS01196">
    <property type="entry name" value="PEPT_TRNA_HYDROL_2"/>
    <property type="match status" value="1"/>
</dbReference>
<evidence type="ECO:0000256" key="1">
    <source>
        <dbReference type="ARBA" id="ARBA00013260"/>
    </source>
</evidence>
<feature type="active site" description="Proton acceptor" evidence="8">
    <location>
        <position position="19"/>
    </location>
</feature>
<dbReference type="AlphaFoldDB" id="A0A2K4ZQ38"/>